<evidence type="ECO:0000256" key="1">
    <source>
        <dbReference type="SAM" id="Phobius"/>
    </source>
</evidence>
<dbReference type="Pfam" id="PF08239">
    <property type="entry name" value="SH3_3"/>
    <property type="match status" value="1"/>
</dbReference>
<evidence type="ECO:0000259" key="2">
    <source>
        <dbReference type="PROSITE" id="PS51781"/>
    </source>
</evidence>
<dbReference type="Gene3D" id="2.30.30.40">
    <property type="entry name" value="SH3 Domains"/>
    <property type="match status" value="1"/>
</dbReference>
<name>A0A1N7LLE5_9RHOB</name>
<keyword evidence="1" id="KW-0812">Transmembrane</keyword>
<evidence type="ECO:0000313" key="4">
    <source>
        <dbReference type="Proteomes" id="UP000186141"/>
    </source>
</evidence>
<keyword evidence="1" id="KW-1133">Transmembrane helix</keyword>
<feature type="domain" description="SH3b" evidence="2">
    <location>
        <begin position="101"/>
        <end position="164"/>
    </location>
</feature>
<dbReference type="STRING" id="1086013.SAMN05421774_1022"/>
<accession>A0A1N7LLE5</accession>
<dbReference type="InterPro" id="IPR003646">
    <property type="entry name" value="SH3-like_bac-type"/>
</dbReference>
<organism evidence="3 4">
    <name type="scientific">Gemmobacter megaterium</name>
    <dbReference type="NCBI Taxonomy" id="1086013"/>
    <lineage>
        <taxon>Bacteria</taxon>
        <taxon>Pseudomonadati</taxon>
        <taxon>Pseudomonadota</taxon>
        <taxon>Alphaproteobacteria</taxon>
        <taxon>Rhodobacterales</taxon>
        <taxon>Paracoccaceae</taxon>
        <taxon>Gemmobacter</taxon>
    </lineage>
</organism>
<evidence type="ECO:0000313" key="3">
    <source>
        <dbReference type="EMBL" id="SIS74627.1"/>
    </source>
</evidence>
<keyword evidence="1" id="KW-0472">Membrane</keyword>
<reference evidence="3 4" key="1">
    <citation type="submission" date="2017-01" db="EMBL/GenBank/DDBJ databases">
        <authorList>
            <person name="Mah S.A."/>
            <person name="Swanson W.J."/>
            <person name="Moy G.W."/>
            <person name="Vacquier V.D."/>
        </authorList>
    </citation>
    <scope>NUCLEOTIDE SEQUENCE [LARGE SCALE GENOMIC DNA]</scope>
    <source>
        <strain evidence="3 4">DSM 26375</strain>
    </source>
</reference>
<dbReference type="Proteomes" id="UP000186141">
    <property type="component" value="Unassembled WGS sequence"/>
</dbReference>
<proteinExistence type="predicted"/>
<dbReference type="AlphaFoldDB" id="A0A1N7LLE5"/>
<protein>
    <submittedName>
        <fullName evidence="3">SH3 domain-containing protein</fullName>
    </submittedName>
</protein>
<keyword evidence="4" id="KW-1185">Reference proteome</keyword>
<sequence length="164" mass="16753">MAGLGIVRLVALTGLLGAGLYGAAMVYGKGDGLRRDQVVTAAVDSPQATRADTAPGTHGLPAAVRRLADSPVDGPLRPTIIGVAQPVPQVALVQPVAELPGEYRSVQVASANVRGGPSTGHGVIGRVVLGEEVEVVESAGNGWVRVRIQGDGIDGWVAERLLAR</sequence>
<dbReference type="OrthoDB" id="7857759at2"/>
<gene>
    <name evidence="3" type="ORF">SAMN05421774_1022</name>
</gene>
<feature type="transmembrane region" description="Helical" evidence="1">
    <location>
        <begin position="6"/>
        <end position="27"/>
    </location>
</feature>
<dbReference type="EMBL" id="FTOT01000002">
    <property type="protein sequence ID" value="SIS74627.1"/>
    <property type="molecule type" value="Genomic_DNA"/>
</dbReference>
<dbReference type="PROSITE" id="PS51781">
    <property type="entry name" value="SH3B"/>
    <property type="match status" value="1"/>
</dbReference>
<dbReference type="RefSeq" id="WP_076529242.1">
    <property type="nucleotide sequence ID" value="NZ_BMEH01000002.1"/>
</dbReference>